<keyword evidence="3" id="KW-0560">Oxidoreductase</keyword>
<dbReference type="GO" id="GO:0005737">
    <property type="term" value="C:cytoplasm"/>
    <property type="evidence" value="ECO:0007669"/>
    <property type="project" value="TreeGrafter"/>
</dbReference>
<dbReference type="PANTHER" id="PTHR13847:SF289">
    <property type="entry name" value="GLYCINE OXIDASE"/>
    <property type="match status" value="1"/>
</dbReference>
<dbReference type="SUPFAM" id="SSF54373">
    <property type="entry name" value="FAD-linked reductases, C-terminal domain"/>
    <property type="match status" value="1"/>
</dbReference>
<evidence type="ECO:0000259" key="7">
    <source>
        <dbReference type="Pfam" id="PF01266"/>
    </source>
</evidence>
<evidence type="ECO:0000256" key="1">
    <source>
        <dbReference type="ARBA" id="ARBA00004948"/>
    </source>
</evidence>
<dbReference type="Gene3D" id="3.30.9.10">
    <property type="entry name" value="D-Amino Acid Oxidase, subunit A, domain 2"/>
    <property type="match status" value="1"/>
</dbReference>
<reference evidence="8 9" key="1">
    <citation type="journal article" date="2014" name="Antonie Van Leeuwenhoek">
        <title>Fictibacillus enclensis sp. nov., isolated from marine sediment.</title>
        <authorList>
            <person name="Dastager S.G."/>
            <person name="Mawlankar R."/>
            <person name="Srinivasan K."/>
            <person name="Tang S.K."/>
            <person name="Lee J.C."/>
            <person name="Ramana V.V."/>
            <person name="Shouche Y.S."/>
        </authorList>
    </citation>
    <scope>NUCLEOTIDE SEQUENCE [LARGE SCALE GENOMIC DNA]</scope>
    <source>
        <strain evidence="8 9">NIO-1003</strain>
    </source>
</reference>
<evidence type="ECO:0000256" key="6">
    <source>
        <dbReference type="SAM" id="Phobius"/>
    </source>
</evidence>
<accession>A0A0V8JAI3</accession>
<dbReference type="OrthoDB" id="9794226at2"/>
<dbReference type="UniPathway" id="UPA00060"/>
<keyword evidence="2" id="KW-0784">Thiamine biosynthesis</keyword>
<dbReference type="Pfam" id="PF01266">
    <property type="entry name" value="DAO"/>
    <property type="match status" value="1"/>
</dbReference>
<dbReference type="Proteomes" id="UP000054099">
    <property type="component" value="Unassembled WGS sequence"/>
</dbReference>
<keyword evidence="6" id="KW-0812">Transmembrane</keyword>
<evidence type="ECO:0000313" key="8">
    <source>
        <dbReference type="EMBL" id="KSU84215.1"/>
    </source>
</evidence>
<dbReference type="InterPro" id="IPR036188">
    <property type="entry name" value="FAD/NAD-bd_sf"/>
</dbReference>
<dbReference type="InterPro" id="IPR006076">
    <property type="entry name" value="FAD-dep_OxRdtase"/>
</dbReference>
<dbReference type="SUPFAM" id="SSF51905">
    <property type="entry name" value="FAD/NAD(P)-binding domain"/>
    <property type="match status" value="1"/>
</dbReference>
<evidence type="ECO:0000256" key="2">
    <source>
        <dbReference type="ARBA" id="ARBA00022977"/>
    </source>
</evidence>
<feature type="domain" description="FAD dependent oxidoreductase" evidence="7">
    <location>
        <begin position="6"/>
        <end position="351"/>
    </location>
</feature>
<dbReference type="AlphaFoldDB" id="A0A0V8JAI3"/>
<sequence length="376" mass="41123">MRKHYDVIIVGGGVIGSSIAYFLRRHTPYNVLVLERNKIGSEASSAAAGMLGAQAEIHEAGPLYEMARQSRQLFPELSYELKEISGVDMEWVDKGLFKTAKDSCEAERLQDLAAFHRANGQPAEWMDVDELCKKEPNASAELAGALFLPKDGQVNAPKLTQAYAQAAVKLGADFMEYTEAVGFEFAQLGTGVQTSAGTFYGEKLVLASGVWTGRLAAQTGLHMPVFPVKGECLSLNFMEPVITSSIISKDCYLVPKQGGRLVIGATMRTGTYDRKVTAEAVGQLLEGAIKVVPGIRNGEWEKAWSGFRPQTPDGLPYMGKHPNHSNIYFAAGHFRNGILLSPITGQWITELVCGRKEEQSLNEFAPERFVLEQMKG</sequence>
<dbReference type="GO" id="GO:0050660">
    <property type="term" value="F:flavin adenine dinucleotide binding"/>
    <property type="evidence" value="ECO:0007669"/>
    <property type="project" value="InterPro"/>
</dbReference>
<keyword evidence="9" id="KW-1185">Reference proteome</keyword>
<dbReference type="InterPro" id="IPR012727">
    <property type="entry name" value="Gly_oxidase_ThiO"/>
</dbReference>
<dbReference type="GO" id="GO:0009228">
    <property type="term" value="P:thiamine biosynthetic process"/>
    <property type="evidence" value="ECO:0007669"/>
    <property type="project" value="UniProtKB-KW"/>
</dbReference>
<dbReference type="GO" id="GO:0009229">
    <property type="term" value="P:thiamine diphosphate biosynthetic process"/>
    <property type="evidence" value="ECO:0007669"/>
    <property type="project" value="UniProtKB-UniPathway"/>
</dbReference>
<dbReference type="EC" id="1.4.3.19" evidence="5"/>
<evidence type="ECO:0000313" key="9">
    <source>
        <dbReference type="Proteomes" id="UP000054099"/>
    </source>
</evidence>
<dbReference type="PANTHER" id="PTHR13847">
    <property type="entry name" value="SARCOSINE DEHYDROGENASE-RELATED"/>
    <property type="match status" value="1"/>
</dbReference>
<dbReference type="NCBIfam" id="TIGR02352">
    <property type="entry name" value="thiamin_ThiO"/>
    <property type="match status" value="1"/>
</dbReference>
<evidence type="ECO:0000256" key="5">
    <source>
        <dbReference type="ARBA" id="ARBA00050018"/>
    </source>
</evidence>
<comment type="catalytic activity">
    <reaction evidence="4">
        <text>glycine + O2 + H2O = glyoxylate + H2O2 + NH4(+)</text>
        <dbReference type="Rhea" id="RHEA:11532"/>
        <dbReference type="ChEBI" id="CHEBI:15377"/>
        <dbReference type="ChEBI" id="CHEBI:15379"/>
        <dbReference type="ChEBI" id="CHEBI:16240"/>
        <dbReference type="ChEBI" id="CHEBI:28938"/>
        <dbReference type="ChEBI" id="CHEBI:36655"/>
        <dbReference type="ChEBI" id="CHEBI:57305"/>
        <dbReference type="EC" id="1.4.3.19"/>
    </reaction>
</comment>
<comment type="pathway">
    <text evidence="1">Cofactor biosynthesis; thiamine diphosphate biosynthesis.</text>
</comment>
<dbReference type="EMBL" id="LNQN01000001">
    <property type="protein sequence ID" value="KSU84215.1"/>
    <property type="molecule type" value="Genomic_DNA"/>
</dbReference>
<evidence type="ECO:0000256" key="4">
    <source>
        <dbReference type="ARBA" id="ARBA00049872"/>
    </source>
</evidence>
<dbReference type="Gene3D" id="3.50.50.60">
    <property type="entry name" value="FAD/NAD(P)-binding domain"/>
    <property type="match status" value="1"/>
</dbReference>
<gene>
    <name evidence="8" type="ORF">AS030_01220</name>
</gene>
<keyword evidence="6" id="KW-0472">Membrane</keyword>
<keyword evidence="6" id="KW-1133">Transmembrane helix</keyword>
<feature type="transmembrane region" description="Helical" evidence="6">
    <location>
        <begin position="7"/>
        <end position="23"/>
    </location>
</feature>
<name>A0A0V8JAI3_9BACL</name>
<evidence type="ECO:0000256" key="3">
    <source>
        <dbReference type="ARBA" id="ARBA00023002"/>
    </source>
</evidence>
<proteinExistence type="predicted"/>
<dbReference type="GO" id="GO:0043799">
    <property type="term" value="F:glycine oxidase activity"/>
    <property type="evidence" value="ECO:0007669"/>
    <property type="project" value="UniProtKB-EC"/>
</dbReference>
<dbReference type="RefSeq" id="WP_061967491.1">
    <property type="nucleotide sequence ID" value="NZ_FMAV01000001.1"/>
</dbReference>
<comment type="caution">
    <text evidence="8">The sequence shown here is derived from an EMBL/GenBank/DDBJ whole genome shotgun (WGS) entry which is preliminary data.</text>
</comment>
<organism evidence="8 9">
    <name type="scientific">Fictibacillus enclensis</name>
    <dbReference type="NCBI Taxonomy" id="1017270"/>
    <lineage>
        <taxon>Bacteria</taxon>
        <taxon>Bacillati</taxon>
        <taxon>Bacillota</taxon>
        <taxon>Bacilli</taxon>
        <taxon>Bacillales</taxon>
        <taxon>Fictibacillaceae</taxon>
        <taxon>Fictibacillus</taxon>
    </lineage>
</organism>
<protein>
    <recommendedName>
        <fullName evidence="5">glycine oxidase</fullName>
        <ecNumber evidence="5">1.4.3.19</ecNumber>
    </recommendedName>
</protein>